<keyword evidence="2 5" id="KW-0812">Transmembrane</keyword>
<feature type="transmembrane region" description="Helical" evidence="5">
    <location>
        <begin position="98"/>
        <end position="114"/>
    </location>
</feature>
<evidence type="ECO:0000313" key="8">
    <source>
        <dbReference type="Proteomes" id="UP000070452"/>
    </source>
</evidence>
<dbReference type="PANTHER" id="PTHR37422:SF13">
    <property type="entry name" value="LIPOPOLYSACCHARIDE BIOSYNTHESIS PROTEIN PA4999-RELATED"/>
    <property type="match status" value="1"/>
</dbReference>
<feature type="transmembrane region" description="Helical" evidence="5">
    <location>
        <begin position="391"/>
        <end position="411"/>
    </location>
</feature>
<comment type="subcellular location">
    <subcellularLocation>
        <location evidence="1">Membrane</location>
        <topology evidence="1">Multi-pass membrane protein</topology>
    </subcellularLocation>
</comment>
<feature type="transmembrane region" description="Helical" evidence="5">
    <location>
        <begin position="40"/>
        <end position="60"/>
    </location>
</feature>
<feature type="transmembrane region" description="Helical" evidence="5">
    <location>
        <begin position="227"/>
        <end position="244"/>
    </location>
</feature>
<dbReference type="GO" id="GO:0016020">
    <property type="term" value="C:membrane"/>
    <property type="evidence" value="ECO:0007669"/>
    <property type="project" value="UniProtKB-SubCell"/>
</dbReference>
<evidence type="ECO:0000256" key="4">
    <source>
        <dbReference type="ARBA" id="ARBA00023136"/>
    </source>
</evidence>
<dbReference type="AlphaFoldDB" id="A0A132P396"/>
<dbReference type="PANTHER" id="PTHR37422">
    <property type="entry name" value="TEICHURONIC ACID BIOSYNTHESIS PROTEIN TUAE"/>
    <property type="match status" value="1"/>
</dbReference>
<dbReference type="PATRIC" id="fig|1352.1358.peg.2246"/>
<keyword evidence="3 5" id="KW-1133">Transmembrane helix</keyword>
<feature type="transmembrane region" description="Helical" evidence="5">
    <location>
        <begin position="256"/>
        <end position="276"/>
    </location>
</feature>
<dbReference type="RefSeq" id="WP_002297064.1">
    <property type="nucleotide sequence ID" value="NZ_BTRW01000055.1"/>
</dbReference>
<feature type="transmembrane region" description="Helical" evidence="5">
    <location>
        <begin position="14"/>
        <end position="34"/>
    </location>
</feature>
<dbReference type="InterPro" id="IPR007016">
    <property type="entry name" value="O-antigen_ligase-rel_domated"/>
</dbReference>
<sequence length="471" mass="54578">MRTSIKNFNLWKEWYLYIFFIGMIIRAINFYSLLPSTFDSIFFKLIGISGVLLLGIDFIIKFNKRKVTYNILLIAYMVILVITSFVHKEYGLGENLKTIMWAILQYFLIYQFAFENSDNKRFFKRISWGFIYSWFVLVSMSMVLFFGKFGYEKYYNARHRIRIGFLESRLFGTFSDINNAAIASLVVIVLILFYLYNKKVTGLNKIIFLINLPLQFIYIVLSGSRSTYVVSIIIVAISSFIVVLKRNGTKKDLKNYILAIVSSIGSVLILFALFNATKILFQELLPHLKEINFFNFTERHKELMNNSQHINNTQTPDNTLVRKDVAENTDISNARITIWKSAWEIFKTSWLIGVSPKNVVSYAQSIIPDGYIAKVGIAIHNAYLNVLTSTGILGIIPFMAFLIKSFVLNVYRIIYNKCIGKDYHFVYCLVILSYALYAALNNELVYENTVGTFVFWLFLGRVNSKNNSSYF</sequence>
<dbReference type="EMBL" id="LRHK01000005">
    <property type="protein sequence ID" value="KWX16794.1"/>
    <property type="molecule type" value="Genomic_DNA"/>
</dbReference>
<evidence type="ECO:0000256" key="3">
    <source>
        <dbReference type="ARBA" id="ARBA00022989"/>
    </source>
</evidence>
<name>A0A132P396_ENTFC</name>
<feature type="transmembrane region" description="Helical" evidence="5">
    <location>
        <begin position="423"/>
        <end position="440"/>
    </location>
</feature>
<feature type="transmembrane region" description="Helical" evidence="5">
    <location>
        <begin position="67"/>
        <end position="86"/>
    </location>
</feature>
<dbReference type="Pfam" id="PF04932">
    <property type="entry name" value="Wzy_C"/>
    <property type="match status" value="1"/>
</dbReference>
<protein>
    <submittedName>
        <fullName evidence="7">Polymerase</fullName>
    </submittedName>
</protein>
<feature type="transmembrane region" description="Helical" evidence="5">
    <location>
        <begin position="177"/>
        <end position="196"/>
    </location>
</feature>
<reference evidence="7 8" key="1">
    <citation type="submission" date="2016-01" db="EMBL/GenBank/DDBJ databases">
        <title>Molecular Mechanisms for transfer of large genomic segments between Enterococcus faecium strains.</title>
        <authorList>
            <person name="Garcia-Solache M.A."/>
            <person name="Lebreton F."/>
            <person name="Mclaughlin R.E."/>
            <person name="Whiteaker J.D."/>
            <person name="Gilmore M.S."/>
            <person name="Rice L.B."/>
        </authorList>
    </citation>
    <scope>NUCLEOTIDE SEQUENCE [LARGE SCALE GENOMIC DNA]</scope>
    <source>
        <strain evidence="7 8">D344RRF x C68</strain>
    </source>
</reference>
<feature type="domain" description="O-antigen ligase-related" evidence="6">
    <location>
        <begin position="214"/>
        <end position="398"/>
    </location>
</feature>
<evidence type="ECO:0000256" key="2">
    <source>
        <dbReference type="ARBA" id="ARBA00022692"/>
    </source>
</evidence>
<evidence type="ECO:0000313" key="7">
    <source>
        <dbReference type="EMBL" id="KWX16794.1"/>
    </source>
</evidence>
<feature type="transmembrane region" description="Helical" evidence="5">
    <location>
        <begin position="203"/>
        <end position="221"/>
    </location>
</feature>
<proteinExistence type="predicted"/>
<keyword evidence="4 5" id="KW-0472">Membrane</keyword>
<feature type="transmembrane region" description="Helical" evidence="5">
    <location>
        <begin position="126"/>
        <end position="146"/>
    </location>
</feature>
<evidence type="ECO:0000259" key="6">
    <source>
        <dbReference type="Pfam" id="PF04932"/>
    </source>
</evidence>
<organism evidence="7 8">
    <name type="scientific">Enterococcus faecium</name>
    <name type="common">Streptococcus faecium</name>
    <dbReference type="NCBI Taxonomy" id="1352"/>
    <lineage>
        <taxon>Bacteria</taxon>
        <taxon>Bacillati</taxon>
        <taxon>Bacillota</taxon>
        <taxon>Bacilli</taxon>
        <taxon>Lactobacillales</taxon>
        <taxon>Enterococcaceae</taxon>
        <taxon>Enterococcus</taxon>
    </lineage>
</organism>
<accession>A0A132P396</accession>
<gene>
    <name evidence="7" type="ORF">AWT83_14960</name>
</gene>
<comment type="caution">
    <text evidence="7">The sequence shown here is derived from an EMBL/GenBank/DDBJ whole genome shotgun (WGS) entry which is preliminary data.</text>
</comment>
<dbReference type="InterPro" id="IPR051533">
    <property type="entry name" value="WaaL-like"/>
</dbReference>
<evidence type="ECO:0000256" key="1">
    <source>
        <dbReference type="ARBA" id="ARBA00004141"/>
    </source>
</evidence>
<evidence type="ECO:0000256" key="5">
    <source>
        <dbReference type="SAM" id="Phobius"/>
    </source>
</evidence>
<dbReference type="Proteomes" id="UP000070452">
    <property type="component" value="Unassembled WGS sequence"/>
</dbReference>